<dbReference type="EMBL" id="JAHFZB010000011">
    <property type="protein sequence ID" value="KAK6484277.1"/>
    <property type="molecule type" value="Genomic_DNA"/>
</dbReference>
<dbReference type="InterPro" id="IPR041981">
    <property type="entry name" value="ZZZ3_ZZ"/>
</dbReference>
<feature type="region of interest" description="Disordered" evidence="6">
    <location>
        <begin position="1"/>
        <end position="112"/>
    </location>
</feature>
<feature type="compositionally biased region" description="Low complexity" evidence="6">
    <location>
        <begin position="1"/>
        <end position="14"/>
    </location>
</feature>
<evidence type="ECO:0000256" key="3">
    <source>
        <dbReference type="ARBA" id="ARBA00022833"/>
    </source>
</evidence>
<name>A0ABR0ZHJ2_HUSHU</name>
<evidence type="ECO:0000256" key="2">
    <source>
        <dbReference type="ARBA" id="ARBA00022771"/>
    </source>
</evidence>
<feature type="region of interest" description="Disordered" evidence="6">
    <location>
        <begin position="124"/>
        <end position="163"/>
    </location>
</feature>
<feature type="domain" description="HTH myb-type" evidence="9">
    <location>
        <begin position="650"/>
        <end position="702"/>
    </location>
</feature>
<dbReference type="Gene3D" id="3.30.60.90">
    <property type="match status" value="1"/>
</dbReference>
<dbReference type="SMART" id="SM00717">
    <property type="entry name" value="SANT"/>
    <property type="match status" value="1"/>
</dbReference>
<feature type="compositionally biased region" description="Low complexity" evidence="6">
    <location>
        <begin position="284"/>
        <end position="294"/>
    </location>
</feature>
<feature type="compositionally biased region" description="Basic and acidic residues" evidence="6">
    <location>
        <begin position="406"/>
        <end position="420"/>
    </location>
</feature>
<keyword evidence="5" id="KW-0175">Coiled coil</keyword>
<dbReference type="PANTHER" id="PTHR22705">
    <property type="entry name" value="ZINC FINGER, ZZ DOMAIN CONTAINING 3"/>
    <property type="match status" value="1"/>
</dbReference>
<dbReference type="CDD" id="cd02341">
    <property type="entry name" value="ZZ_ZZZ3"/>
    <property type="match status" value="1"/>
</dbReference>
<feature type="compositionally biased region" description="Basic and acidic residues" evidence="6">
    <location>
        <begin position="598"/>
        <end position="607"/>
    </location>
</feature>
<dbReference type="InterPro" id="IPR000433">
    <property type="entry name" value="Znf_ZZ"/>
</dbReference>
<feature type="region of interest" description="Disordered" evidence="6">
    <location>
        <begin position="281"/>
        <end position="346"/>
    </location>
</feature>
<feature type="domain" description="Myb-like" evidence="7">
    <location>
        <begin position="642"/>
        <end position="698"/>
    </location>
</feature>
<evidence type="ECO:0000313" key="11">
    <source>
        <dbReference type="Proteomes" id="UP001369086"/>
    </source>
</evidence>
<dbReference type="PANTHER" id="PTHR22705:SF0">
    <property type="entry name" value="ZZ-TYPE ZINC FINGER-CONTAINING PROTEIN 3"/>
    <property type="match status" value="1"/>
</dbReference>
<dbReference type="Pfam" id="PF00569">
    <property type="entry name" value="ZZ"/>
    <property type="match status" value="1"/>
</dbReference>
<feature type="domain" description="ZZ-type" evidence="8">
    <location>
        <begin position="812"/>
        <end position="871"/>
    </location>
</feature>
<dbReference type="InterPro" id="IPR001005">
    <property type="entry name" value="SANT/Myb"/>
</dbReference>
<dbReference type="SUPFAM" id="SSF46689">
    <property type="entry name" value="Homeodomain-like"/>
    <property type="match status" value="1"/>
</dbReference>
<dbReference type="InterPro" id="IPR043145">
    <property type="entry name" value="Znf_ZZ_sf"/>
</dbReference>
<feature type="coiled-coil region" evidence="5">
    <location>
        <begin position="495"/>
        <end position="522"/>
    </location>
</feature>
<evidence type="ECO:0000256" key="4">
    <source>
        <dbReference type="PROSITE-ProRule" id="PRU00228"/>
    </source>
</evidence>
<dbReference type="SUPFAM" id="SSF57850">
    <property type="entry name" value="RING/U-box"/>
    <property type="match status" value="1"/>
</dbReference>
<dbReference type="InterPro" id="IPR017930">
    <property type="entry name" value="Myb_dom"/>
</dbReference>
<evidence type="ECO:0000256" key="5">
    <source>
        <dbReference type="SAM" id="Coils"/>
    </source>
</evidence>
<keyword evidence="2 4" id="KW-0863">Zinc-finger</keyword>
<dbReference type="InterPro" id="IPR009057">
    <property type="entry name" value="Homeodomain-like_sf"/>
</dbReference>
<comment type="caution">
    <text evidence="10">The sequence shown here is derived from an EMBL/GenBank/DDBJ whole genome shotgun (WGS) entry which is preliminary data.</text>
</comment>
<dbReference type="Pfam" id="PF00249">
    <property type="entry name" value="Myb_DNA-binding"/>
    <property type="match status" value="1"/>
</dbReference>
<accession>A0ABR0ZHJ2</accession>
<feature type="compositionally biased region" description="Low complexity" evidence="6">
    <location>
        <begin position="609"/>
        <end position="618"/>
    </location>
</feature>
<evidence type="ECO:0000259" key="8">
    <source>
        <dbReference type="PROSITE" id="PS50135"/>
    </source>
</evidence>
<protein>
    <submittedName>
        <fullName evidence="10">ZZ-type zinc finger-containing protein 3-like</fullName>
    </submittedName>
</protein>
<sequence length="897" mass="99950">MAASRSTRVTRSSVGINGLDENFCGRTLRNRSIAHPEDTSPIPPQRARSPKKKQDCLQPLPKVTNSGKVSDLKQQQNARESWMSPRKRGLSCSEKDFPDKQATENCERRHSEGVSPVFKRVKRCSRSGELTSSEEDSPVNLEKSTCSKGSAAENDEDSPGPKRARRCLVLDDCDKGEIKKVDSPVFSGEAHQATNGLDEQDLDDVNCSDKPVGSCVSADPTGTGSLSAGNKTLALLNGNKVNSALDPDVPCRNLRSEQAELDSHRVAGSSSPSVVISGCLQQPSAVSSSENPSSFREPEEEVDVVGDSGSSSRECVLENTNGGLSAVQDNKPISGEPEPPLGLDCGLDEVASFMEPQEHRYTLRTSPRRAACSKGSPHKLNSPSRDNGSVREEKESPYGSNVQAETKADEEPCGKTDKSHHQGQSTSSDIARECFGEGMDKLAAESGLSNSRLLTPAKELVSSSSHATEEDEDEEDPDVYFFESDHLALKHNKDYQRLLQTIAVLEAQRTQAIQDLENLARHQRESLNNPIVFVEQLQKRVDIGLPCPQRVVQLPDIAWDQYTSGLGDFEREFRNKKRHTRRLQLIFDKVGLPVRPRSPLDSKKDGGESSSYSALPSSDAPEHAASSSHSQIIRGRICDQSKPETFNQLWTVEEQKKLEQLLLKFPPEEVESKRWQKIADELGNRTAKQVASRVQKYFIKLTKAGIPVPGRTPNLYMYNKKASSKRQHHLNKHLYRPSTFMTSYEPPVYMDDDDDRSSYCSNLQDLATEDSDEESIPIEYRHLPEYKELLQLKKMKKLKLQQIHAESALVQHLGFKCDSCGVEPIQGVRWHCQDCPQDNSVDFCDGCSDCLHKTETHKPDHQLDPIYRADTFLDRDYCMAQNTGYSYLDPNYFPANR</sequence>
<dbReference type="CDD" id="cd00167">
    <property type="entry name" value="SANT"/>
    <property type="match status" value="1"/>
</dbReference>
<keyword evidence="1" id="KW-0479">Metal-binding</keyword>
<organism evidence="10 11">
    <name type="scientific">Huso huso</name>
    <name type="common">Beluga</name>
    <name type="synonym">Acipenser huso</name>
    <dbReference type="NCBI Taxonomy" id="61971"/>
    <lineage>
        <taxon>Eukaryota</taxon>
        <taxon>Metazoa</taxon>
        <taxon>Chordata</taxon>
        <taxon>Craniata</taxon>
        <taxon>Vertebrata</taxon>
        <taxon>Euteleostomi</taxon>
        <taxon>Actinopterygii</taxon>
        <taxon>Chondrostei</taxon>
        <taxon>Acipenseriformes</taxon>
        <taxon>Acipenseridae</taxon>
        <taxon>Huso</taxon>
    </lineage>
</organism>
<dbReference type="Proteomes" id="UP001369086">
    <property type="component" value="Unassembled WGS sequence"/>
</dbReference>
<feature type="region of interest" description="Disordered" evidence="6">
    <location>
        <begin position="360"/>
        <end position="428"/>
    </location>
</feature>
<dbReference type="PROSITE" id="PS50135">
    <property type="entry name" value="ZF_ZZ_2"/>
    <property type="match status" value="1"/>
</dbReference>
<feature type="compositionally biased region" description="Polar residues" evidence="6">
    <location>
        <begin position="63"/>
        <end position="79"/>
    </location>
</feature>
<reference evidence="10 11" key="1">
    <citation type="submission" date="2021-05" db="EMBL/GenBank/DDBJ databases">
        <authorList>
            <person name="Zahm M."/>
            <person name="Klopp C."/>
            <person name="Cabau C."/>
            <person name="Kuhl H."/>
            <person name="Suciu R."/>
            <person name="Ciorpac M."/>
            <person name="Holostenco D."/>
            <person name="Gessner J."/>
            <person name="Wuertz S."/>
            <person name="Hohne C."/>
            <person name="Stock M."/>
            <person name="Gislard M."/>
            <person name="Lluch J."/>
            <person name="Milhes M."/>
            <person name="Lampietro C."/>
            <person name="Lopez Roques C."/>
            <person name="Donnadieu C."/>
            <person name="Du K."/>
            <person name="Schartl M."/>
            <person name="Guiguen Y."/>
        </authorList>
    </citation>
    <scope>NUCLEOTIDE SEQUENCE [LARGE SCALE GENOMIC DNA]</scope>
    <source>
        <strain evidence="10">Hh-F2</strain>
        <tissue evidence="10">Blood</tissue>
    </source>
</reference>
<evidence type="ECO:0000313" key="10">
    <source>
        <dbReference type="EMBL" id="KAK6484277.1"/>
    </source>
</evidence>
<evidence type="ECO:0000259" key="7">
    <source>
        <dbReference type="PROSITE" id="PS50090"/>
    </source>
</evidence>
<keyword evidence="3" id="KW-0862">Zinc</keyword>
<dbReference type="PROSITE" id="PS51294">
    <property type="entry name" value="HTH_MYB"/>
    <property type="match status" value="1"/>
</dbReference>
<feature type="region of interest" description="Disordered" evidence="6">
    <location>
        <begin position="596"/>
        <end position="631"/>
    </location>
</feature>
<keyword evidence="11" id="KW-1185">Reference proteome</keyword>
<dbReference type="InterPro" id="IPR037830">
    <property type="entry name" value="ZZZ3"/>
</dbReference>
<feature type="compositionally biased region" description="Basic and acidic residues" evidence="6">
    <location>
        <begin position="93"/>
        <end position="112"/>
    </location>
</feature>
<proteinExistence type="predicted"/>
<gene>
    <name evidence="10" type="ORF">HHUSO_G14018</name>
</gene>
<evidence type="ECO:0000256" key="1">
    <source>
        <dbReference type="ARBA" id="ARBA00022723"/>
    </source>
</evidence>
<evidence type="ECO:0000256" key="6">
    <source>
        <dbReference type="SAM" id="MobiDB-lite"/>
    </source>
</evidence>
<dbReference type="Gene3D" id="1.10.10.60">
    <property type="entry name" value="Homeodomain-like"/>
    <property type="match status" value="1"/>
</dbReference>
<evidence type="ECO:0000259" key="9">
    <source>
        <dbReference type="PROSITE" id="PS51294"/>
    </source>
</evidence>
<dbReference type="PROSITE" id="PS50090">
    <property type="entry name" value="MYB_LIKE"/>
    <property type="match status" value="1"/>
</dbReference>